<keyword evidence="6 18" id="KW-0732">Signal</keyword>
<dbReference type="Proteomes" id="UP000016923">
    <property type="component" value="Unassembled WGS sequence"/>
</dbReference>
<keyword evidence="3" id="KW-0336">GPI-anchor</keyword>
<keyword evidence="12" id="KW-0961">Cell wall biogenesis/degradation</keyword>
<comment type="similarity">
    <text evidence="13">Belongs to the glycosyl hydrolase 16 family. CRH1 subfamily.</text>
</comment>
<dbReference type="CDD" id="cd02183">
    <property type="entry name" value="GH16_fungal_CRH1_transglycosylase"/>
    <property type="match status" value="1"/>
</dbReference>
<dbReference type="HOGENOM" id="CLU_040459_0_0_1"/>
<dbReference type="OrthoDB" id="4781at2759"/>
<dbReference type="GO" id="GO:0005975">
    <property type="term" value="P:carbohydrate metabolic process"/>
    <property type="evidence" value="ECO:0007669"/>
    <property type="project" value="InterPro"/>
</dbReference>
<comment type="catalytic activity">
    <reaction evidence="1">
        <text>Random endo-hydrolysis of N-acetyl-beta-D-glucosaminide (1-&gt;4)-beta-linkages in chitin and chitodextrins.</text>
        <dbReference type="EC" id="3.2.1.14"/>
    </reaction>
</comment>
<evidence type="ECO:0000256" key="15">
    <source>
        <dbReference type="PIRNR" id="PIRNR037299"/>
    </source>
</evidence>
<dbReference type="GO" id="GO:0098552">
    <property type="term" value="C:side of membrane"/>
    <property type="evidence" value="ECO:0007669"/>
    <property type="project" value="UniProtKB-KW"/>
</dbReference>
<protein>
    <recommendedName>
        <fullName evidence="15">Crh-like protein</fullName>
        <ecNumber evidence="15">3.2.-.-</ecNumber>
    </recommendedName>
</protein>
<evidence type="ECO:0000313" key="20">
    <source>
        <dbReference type="EMBL" id="EPE06454.1"/>
    </source>
</evidence>
<dbReference type="Pfam" id="PF00722">
    <property type="entry name" value="Glyco_hydro_16"/>
    <property type="match status" value="1"/>
</dbReference>
<dbReference type="PIRSF" id="PIRSF037299">
    <property type="entry name" value="Glycosidase_CRH1_prd"/>
    <property type="match status" value="1"/>
</dbReference>
<dbReference type="SUPFAM" id="SSF49899">
    <property type="entry name" value="Concanavalin A-like lectins/glucanases"/>
    <property type="match status" value="1"/>
</dbReference>
<comment type="function">
    <text evidence="14">Dual chitinase/transglycosylase that plays a role in cell wall architecture. Chitinase and transglycosylase activities are coupled. Required for the polysaccharide cross-linking at the septa and the cell wall. More specifically, transfers chitin to 1,6-beta-glucan in the cell wall.</text>
</comment>
<dbReference type="Gene3D" id="2.60.120.200">
    <property type="match status" value="1"/>
</dbReference>
<feature type="domain" description="GH16" evidence="19">
    <location>
        <begin position="61"/>
        <end position="276"/>
    </location>
</feature>
<evidence type="ECO:0000259" key="19">
    <source>
        <dbReference type="PROSITE" id="PS51762"/>
    </source>
</evidence>
<dbReference type="InterPro" id="IPR013320">
    <property type="entry name" value="ConA-like_dom_sf"/>
</dbReference>
<dbReference type="VEuPathDB" id="FungiDB:F503_02582"/>
<feature type="region of interest" description="Disordered" evidence="17">
    <location>
        <begin position="343"/>
        <end position="424"/>
    </location>
</feature>
<dbReference type="PANTHER" id="PTHR10963">
    <property type="entry name" value="GLYCOSYL HYDROLASE-RELATED"/>
    <property type="match status" value="1"/>
</dbReference>
<keyword evidence="7 15" id="KW-0378">Hydrolase</keyword>
<keyword evidence="9" id="KW-0325">Glycoprotein</keyword>
<keyword evidence="21" id="KW-1185">Reference proteome</keyword>
<dbReference type="eggNOG" id="ENOG502QVQI">
    <property type="taxonomic scope" value="Eukaryota"/>
</dbReference>
<dbReference type="FunFam" id="2.60.120.200:FF:000159">
    <property type="entry name" value="Glycosidase"/>
    <property type="match status" value="1"/>
</dbReference>
<dbReference type="InterPro" id="IPR000757">
    <property type="entry name" value="Beta-glucanase-like"/>
</dbReference>
<dbReference type="AlphaFoldDB" id="S3BYV1"/>
<evidence type="ECO:0000256" key="18">
    <source>
        <dbReference type="SAM" id="SignalP"/>
    </source>
</evidence>
<evidence type="ECO:0000313" key="21">
    <source>
        <dbReference type="Proteomes" id="UP000016923"/>
    </source>
</evidence>
<feature type="compositionally biased region" description="Low complexity" evidence="17">
    <location>
        <begin position="344"/>
        <end position="358"/>
    </location>
</feature>
<dbReference type="STRING" id="1262450.S3BYV1"/>
<evidence type="ECO:0000256" key="16">
    <source>
        <dbReference type="PIRSR" id="PIRSR037299-1"/>
    </source>
</evidence>
<dbReference type="OMA" id="WNATANQ"/>
<evidence type="ECO:0000256" key="8">
    <source>
        <dbReference type="ARBA" id="ARBA00023136"/>
    </source>
</evidence>
<evidence type="ECO:0000256" key="10">
    <source>
        <dbReference type="ARBA" id="ARBA00023288"/>
    </source>
</evidence>
<evidence type="ECO:0000256" key="17">
    <source>
        <dbReference type="SAM" id="MobiDB-lite"/>
    </source>
</evidence>
<evidence type="ECO:0000256" key="12">
    <source>
        <dbReference type="ARBA" id="ARBA00023316"/>
    </source>
</evidence>
<dbReference type="GO" id="GO:0016757">
    <property type="term" value="F:glycosyltransferase activity"/>
    <property type="evidence" value="ECO:0007669"/>
    <property type="project" value="UniProtKB-KW"/>
</dbReference>
<dbReference type="EMBL" id="KE148153">
    <property type="protein sequence ID" value="EPE06454.1"/>
    <property type="molecule type" value="Genomic_DNA"/>
</dbReference>
<feature type="compositionally biased region" description="Low complexity" evidence="17">
    <location>
        <begin position="389"/>
        <end position="419"/>
    </location>
</feature>
<dbReference type="PANTHER" id="PTHR10963:SF22">
    <property type="entry name" value="GLYCOSIDASE CRH2-RELATED"/>
    <property type="match status" value="1"/>
</dbReference>
<proteinExistence type="inferred from homology"/>
<keyword evidence="4" id="KW-0328">Glycosyltransferase</keyword>
<reference evidence="20 21" key="1">
    <citation type="journal article" date="2013" name="BMC Genomics">
        <title>The genome and transcriptome of the pine saprophyte Ophiostoma piceae, and a comparison with the bark beetle-associated pine pathogen Grosmannia clavigera.</title>
        <authorList>
            <person name="Haridas S."/>
            <person name="Wang Y."/>
            <person name="Lim L."/>
            <person name="Massoumi Alamouti S."/>
            <person name="Jackman S."/>
            <person name="Docking R."/>
            <person name="Robertson G."/>
            <person name="Birol I."/>
            <person name="Bohlmann J."/>
            <person name="Breuil C."/>
        </authorList>
    </citation>
    <scope>NUCLEOTIDE SEQUENCE [LARGE SCALE GENOMIC DNA]</scope>
    <source>
        <strain evidence="20 21">UAMH 11346</strain>
    </source>
</reference>
<dbReference type="InterPro" id="IPR050546">
    <property type="entry name" value="Glycosyl_Hydrlase_16"/>
</dbReference>
<dbReference type="GO" id="GO:0008843">
    <property type="term" value="F:endochitinase activity"/>
    <property type="evidence" value="ECO:0007669"/>
    <property type="project" value="UniProtKB-EC"/>
</dbReference>
<dbReference type="PROSITE" id="PS51762">
    <property type="entry name" value="GH16_2"/>
    <property type="match status" value="1"/>
</dbReference>
<evidence type="ECO:0000256" key="2">
    <source>
        <dbReference type="ARBA" id="ARBA00004589"/>
    </source>
</evidence>
<dbReference type="InterPro" id="IPR017168">
    <property type="entry name" value="CHR-like"/>
</dbReference>
<feature type="active site" description="Proton donor" evidence="16">
    <location>
        <position position="166"/>
    </location>
</feature>
<feature type="signal peptide" evidence="18">
    <location>
        <begin position="1"/>
        <end position="20"/>
    </location>
</feature>
<feature type="chain" id="PRO_5004518262" description="Crh-like protein" evidence="18">
    <location>
        <begin position="21"/>
        <end position="449"/>
    </location>
</feature>
<evidence type="ECO:0000256" key="5">
    <source>
        <dbReference type="ARBA" id="ARBA00022679"/>
    </source>
</evidence>
<evidence type="ECO:0000256" key="9">
    <source>
        <dbReference type="ARBA" id="ARBA00023180"/>
    </source>
</evidence>
<organism evidence="20 21">
    <name type="scientific">Ophiostoma piceae (strain UAMH 11346)</name>
    <name type="common">Sap stain fungus</name>
    <dbReference type="NCBI Taxonomy" id="1262450"/>
    <lineage>
        <taxon>Eukaryota</taxon>
        <taxon>Fungi</taxon>
        <taxon>Dikarya</taxon>
        <taxon>Ascomycota</taxon>
        <taxon>Pezizomycotina</taxon>
        <taxon>Sordariomycetes</taxon>
        <taxon>Sordariomycetidae</taxon>
        <taxon>Ophiostomatales</taxon>
        <taxon>Ophiostomataceae</taxon>
        <taxon>Ophiostoma</taxon>
    </lineage>
</organism>
<gene>
    <name evidence="20" type="ORF">F503_02582</name>
</gene>
<accession>S3BYV1</accession>
<dbReference type="GO" id="GO:0009277">
    <property type="term" value="C:fungal-type cell wall"/>
    <property type="evidence" value="ECO:0007669"/>
    <property type="project" value="TreeGrafter"/>
</dbReference>
<keyword evidence="8 15" id="KW-0472">Membrane</keyword>
<evidence type="ECO:0000256" key="13">
    <source>
        <dbReference type="ARBA" id="ARBA00038074"/>
    </source>
</evidence>
<evidence type="ECO:0000256" key="14">
    <source>
        <dbReference type="ARBA" id="ARBA00093308"/>
    </source>
</evidence>
<evidence type="ECO:0000256" key="3">
    <source>
        <dbReference type="ARBA" id="ARBA00022622"/>
    </source>
</evidence>
<evidence type="ECO:0000256" key="1">
    <source>
        <dbReference type="ARBA" id="ARBA00000822"/>
    </source>
</evidence>
<sequence length="449" mass="46748">MRSFVPIGAALLGISSVALAAQAKCSLTQKCPESAPCCSQYGECGVGAYCLGGCDPRMSFSLDACVPEPQCESRVMKMDSLDRMISADKYLGDASEADWVYQGNPLVYNDEAVLLTMPAKSVGTVLSSTVYMWYGNVKATFKTSRGAGVITAFILMSDVKDEIDYEFVGADLKIAQTNYYFQGILDWHNSGNISLSDTYENYHTYEIQWTPDSITWLVDGQVGRVKKKSDTWNATSNQWEFPQTPSRVGLSIWPGGASSNAQGTIDWAGGPIDWNSADIKNYGYDFATFKDVEIECYNASSGAGTNNKVSYTFNNIAATNNTIVNGKDSTVLKSFQGTGLDMDAGSSSASSSAAGSSATDTNTVPGGSSSGPGSGPADNSGSGSGSGSDSGSTTGTAAGCSSTGFSQSCDSSGSGSSKSDGGRVAVGGERVFGASAFAVVVAFAGMLML</sequence>
<evidence type="ECO:0000256" key="6">
    <source>
        <dbReference type="ARBA" id="ARBA00022729"/>
    </source>
</evidence>
<evidence type="ECO:0000256" key="4">
    <source>
        <dbReference type="ARBA" id="ARBA00022676"/>
    </source>
</evidence>
<evidence type="ECO:0000256" key="7">
    <source>
        <dbReference type="ARBA" id="ARBA00022801"/>
    </source>
</evidence>
<name>S3BYV1_OPHP1</name>
<keyword evidence="5" id="KW-0808">Transferase</keyword>
<dbReference type="EC" id="3.2.-.-" evidence="15"/>
<evidence type="ECO:0000256" key="11">
    <source>
        <dbReference type="ARBA" id="ARBA00023295"/>
    </source>
</evidence>
<feature type="active site" description="Nucleophile" evidence="16">
    <location>
        <position position="162"/>
    </location>
</feature>
<keyword evidence="10" id="KW-0449">Lipoprotein</keyword>
<comment type="subcellular location">
    <subcellularLocation>
        <location evidence="2">Membrane</location>
        <topology evidence="2">Lipid-anchor</topology>
        <topology evidence="2">GPI-anchor</topology>
    </subcellularLocation>
</comment>
<dbReference type="GO" id="GO:0031505">
    <property type="term" value="P:fungal-type cell wall organization"/>
    <property type="evidence" value="ECO:0007669"/>
    <property type="project" value="TreeGrafter"/>
</dbReference>
<keyword evidence="11" id="KW-0326">Glycosidase</keyword>